<sequence length="291" mass="33480">MFHSQMAKKKTQLIPPWGDFNPYLLSHVFSFLPLHDQLFGPPCVCHAWLSATLDTLFHNSVLDLTLIDRLKNKIQRLRFTYLLRLAINEYHGWVSIYLPKKYMLGYFGMVYIAEKTPMMLSAFMPCDAGLNALAVCISLPYWKKLKVFRARLKPSEGLLVISQLADYCKNIVEIGVHGKMTMDEVSCIIEGFPQLKILDISCSTLCHRALIMIFDGKLKFLRELNILHCSIYNDDGKVISHPTTHVVSMKYNKEMREKASLLKSVKVLHCLGTSCQHYRKKSLRNKNLLSH</sequence>
<dbReference type="EMBL" id="OIVN01003290">
    <property type="protein sequence ID" value="SPD10094.1"/>
    <property type="molecule type" value="Genomic_DNA"/>
</dbReference>
<reference evidence="1" key="1">
    <citation type="submission" date="2018-02" db="EMBL/GenBank/DDBJ databases">
        <authorList>
            <person name="Cohen D.B."/>
            <person name="Kent A.D."/>
        </authorList>
    </citation>
    <scope>NUCLEOTIDE SEQUENCE</scope>
</reference>
<gene>
    <name evidence="1" type="ORF">FSB_LOCUS37976</name>
</gene>
<dbReference type="Gene3D" id="3.80.10.10">
    <property type="entry name" value="Ribonuclease Inhibitor"/>
    <property type="match status" value="1"/>
</dbReference>
<evidence type="ECO:0008006" key="2">
    <source>
        <dbReference type="Google" id="ProtNLM"/>
    </source>
</evidence>
<name>A0A2N9HEV6_FAGSY</name>
<dbReference type="AlphaFoldDB" id="A0A2N9HEV6"/>
<proteinExistence type="predicted"/>
<protein>
    <recommendedName>
        <fullName evidence="2">F-box domain-containing protein</fullName>
    </recommendedName>
</protein>
<organism evidence="1">
    <name type="scientific">Fagus sylvatica</name>
    <name type="common">Beechnut</name>
    <dbReference type="NCBI Taxonomy" id="28930"/>
    <lineage>
        <taxon>Eukaryota</taxon>
        <taxon>Viridiplantae</taxon>
        <taxon>Streptophyta</taxon>
        <taxon>Embryophyta</taxon>
        <taxon>Tracheophyta</taxon>
        <taxon>Spermatophyta</taxon>
        <taxon>Magnoliopsida</taxon>
        <taxon>eudicotyledons</taxon>
        <taxon>Gunneridae</taxon>
        <taxon>Pentapetalae</taxon>
        <taxon>rosids</taxon>
        <taxon>fabids</taxon>
        <taxon>Fagales</taxon>
        <taxon>Fagaceae</taxon>
        <taxon>Fagus</taxon>
    </lineage>
</organism>
<dbReference type="InterPro" id="IPR032675">
    <property type="entry name" value="LRR_dom_sf"/>
</dbReference>
<evidence type="ECO:0000313" key="1">
    <source>
        <dbReference type="EMBL" id="SPD10094.1"/>
    </source>
</evidence>
<accession>A0A2N9HEV6</accession>
<dbReference type="SUPFAM" id="SSF52047">
    <property type="entry name" value="RNI-like"/>
    <property type="match status" value="1"/>
</dbReference>